<dbReference type="AlphaFoldDB" id="A0A2U0HX25"/>
<keyword evidence="2" id="KW-1185">Reference proteome</keyword>
<evidence type="ECO:0000313" key="1">
    <source>
        <dbReference type="EMBL" id="PVW13414.1"/>
    </source>
</evidence>
<protein>
    <submittedName>
        <fullName evidence="1">Uncharacterized protein</fullName>
    </submittedName>
</protein>
<name>A0A2U0HX25_9FLAO</name>
<proteinExistence type="predicted"/>
<organism evidence="1 2">
    <name type="scientific">Marixanthomonas spongiae</name>
    <dbReference type="NCBI Taxonomy" id="2174845"/>
    <lineage>
        <taxon>Bacteria</taxon>
        <taxon>Pseudomonadati</taxon>
        <taxon>Bacteroidota</taxon>
        <taxon>Flavobacteriia</taxon>
        <taxon>Flavobacteriales</taxon>
        <taxon>Flavobacteriaceae</taxon>
        <taxon>Marixanthomonas</taxon>
    </lineage>
</organism>
<gene>
    <name evidence="1" type="ORF">DDV96_13090</name>
</gene>
<dbReference type="Proteomes" id="UP000245962">
    <property type="component" value="Unassembled WGS sequence"/>
</dbReference>
<evidence type="ECO:0000313" key="2">
    <source>
        <dbReference type="Proteomes" id="UP000245962"/>
    </source>
</evidence>
<sequence>MSRLKTEIDKIDHDVFIIMASVKDAKGGMIKKKPLKKIK</sequence>
<comment type="caution">
    <text evidence="1">The sequence shown here is derived from an EMBL/GenBank/DDBJ whole genome shotgun (WGS) entry which is preliminary data.</text>
</comment>
<dbReference type="EMBL" id="QEHR01000009">
    <property type="protein sequence ID" value="PVW13414.1"/>
    <property type="molecule type" value="Genomic_DNA"/>
</dbReference>
<accession>A0A2U0HX25</accession>
<dbReference type="RefSeq" id="WP_116695223.1">
    <property type="nucleotide sequence ID" value="NZ_QEHR01000009.1"/>
</dbReference>
<reference evidence="1 2" key="1">
    <citation type="submission" date="2018-04" db="EMBL/GenBank/DDBJ databases">
        <title>Marixanthomonas spongiae HN-E44 sp. nov., isolated from a marine sponge.</title>
        <authorList>
            <person name="Luo L."/>
            <person name="Zhuang L."/>
        </authorList>
    </citation>
    <scope>NUCLEOTIDE SEQUENCE [LARGE SCALE GENOMIC DNA]</scope>
    <source>
        <strain evidence="1 2">HN-E44</strain>
    </source>
</reference>